<dbReference type="PANTHER" id="PTHR30032:SF8">
    <property type="entry name" value="GERMINATION-SPECIFIC N-ACETYLMURAMOYL-L-ALANINE AMIDASE"/>
    <property type="match status" value="1"/>
</dbReference>
<accession>A0AA42BVS5</accession>
<proteinExistence type="predicted"/>
<keyword evidence="3" id="KW-1185">Reference proteome</keyword>
<evidence type="ECO:0000313" key="3">
    <source>
        <dbReference type="Proteomes" id="UP001165587"/>
    </source>
</evidence>
<dbReference type="Proteomes" id="UP001165587">
    <property type="component" value="Unassembled WGS sequence"/>
</dbReference>
<feature type="signal peptide" evidence="1">
    <location>
        <begin position="1"/>
        <end position="45"/>
    </location>
</feature>
<dbReference type="Pfam" id="PF04122">
    <property type="entry name" value="CW_binding_2"/>
    <property type="match status" value="3"/>
</dbReference>
<dbReference type="EMBL" id="JANLCK010000007">
    <property type="protein sequence ID" value="MCS5726904.1"/>
    <property type="molecule type" value="Genomic_DNA"/>
</dbReference>
<dbReference type="AlphaFoldDB" id="A0AA42BVS5"/>
<evidence type="ECO:0000313" key="2">
    <source>
        <dbReference type="EMBL" id="MCS5726904.1"/>
    </source>
</evidence>
<sequence length="667" mass="66742">MNGPSNLRARSRVIIRAVASVSAGALLAVAGSVAAGATTSAPASAAPVTGPAADGVYLGTPWVKPGEQFSVHFVGDSGCGQVQSAEFVESDSGIVTPLAMAGFSEYYWVVRDFAFREPSSWNPLPTGSTGAVTGQVRLTCTDEGAGAGAPTSIVDLPLVVSPTQPATPYRTPTTWTWYSQSPIAAGVAVTVNALGFRPGEAVTATVVNQTKFDVASSFSGGVAVPISATADGEGAVTAQVVLPSGWATTDSLGIIVAGASSRYLLDAASGDPFNGDPSLTLSSNGLAVPGGTVPVRGGGYAAGETVAVALHSANARAAKIATLKADAAGRISGDVAIPAGTAPGSYRLWAGATALSYHLLNTPIVIGTTARISAPDRYTNAVAIAKAAYPGTAPVVYVATGTNYPDALGAGAAAANAEGPLLLTTPADLPAAVRQEILRLKPSKIVVVGGPNSVSEAVYAQLRTLAPAIERRGGADRYEASRSIVAGEFEQAGRAFIATGATFPDALSATSAAASQDAPVILIPGAKTSVDAQTLALLDRLGVRSITITGGPNSVSPAIESQLRAKYGASAVTRLGGADRYEASVNINREYFGSASEAFVAVGVKFPDALAGGVLAATKSAPLVVVRGDCVPAGTLGALSTWGVQKVTLLGGTASLTPQVAALRACA</sequence>
<keyword evidence="1" id="KW-0732">Signal</keyword>
<dbReference type="Gene3D" id="3.40.50.12090">
    <property type="match status" value="1"/>
</dbReference>
<protein>
    <submittedName>
        <fullName evidence="2">Cell wall-binding repeat-containing protein</fullName>
    </submittedName>
</protein>
<feature type="chain" id="PRO_5041331423" evidence="1">
    <location>
        <begin position="46"/>
        <end position="667"/>
    </location>
</feature>
<name>A0AA42BVS5_9MICO</name>
<dbReference type="InterPro" id="IPR007253">
    <property type="entry name" value="Cell_wall-bd_2"/>
</dbReference>
<dbReference type="InterPro" id="IPR051922">
    <property type="entry name" value="Bact_Sporulation_Assoc"/>
</dbReference>
<comment type="caution">
    <text evidence="2">The sequence shown here is derived from an EMBL/GenBank/DDBJ whole genome shotgun (WGS) entry which is preliminary data.</text>
</comment>
<reference evidence="2" key="1">
    <citation type="submission" date="2022-08" db="EMBL/GenBank/DDBJ databases">
        <authorList>
            <person name="Deng Y."/>
            <person name="Han X.-F."/>
            <person name="Zhang Y.-Q."/>
        </authorList>
    </citation>
    <scope>NUCLEOTIDE SEQUENCE</scope>
    <source>
        <strain evidence="2">CPCC 203407</strain>
    </source>
</reference>
<evidence type="ECO:0000256" key="1">
    <source>
        <dbReference type="SAM" id="SignalP"/>
    </source>
</evidence>
<gene>
    <name evidence="2" type="ORF">N1028_13470</name>
</gene>
<dbReference type="RefSeq" id="WP_259529811.1">
    <property type="nucleotide sequence ID" value="NZ_JANLCK010000007.1"/>
</dbReference>
<organism evidence="2 3">
    <name type="scientific">Herbiconiux oxytropis</name>
    <dbReference type="NCBI Taxonomy" id="2970915"/>
    <lineage>
        <taxon>Bacteria</taxon>
        <taxon>Bacillati</taxon>
        <taxon>Actinomycetota</taxon>
        <taxon>Actinomycetes</taxon>
        <taxon>Micrococcales</taxon>
        <taxon>Microbacteriaceae</taxon>
        <taxon>Herbiconiux</taxon>
    </lineage>
</organism>
<dbReference type="PANTHER" id="PTHR30032">
    <property type="entry name" value="N-ACETYLMURAMOYL-L-ALANINE AMIDASE-RELATED"/>
    <property type="match status" value="1"/>
</dbReference>